<protein>
    <recommendedName>
        <fullName evidence="1">HAT C-terminal dimerisation domain-containing protein</fullName>
    </recommendedName>
</protein>
<dbReference type="PANTHER" id="PTHR47611">
    <property type="entry name" value="HAT DIMERISATION DOMAIN, C-TERMINAL"/>
    <property type="match status" value="1"/>
</dbReference>
<dbReference type="Proteomes" id="UP001160148">
    <property type="component" value="Unassembled WGS sequence"/>
</dbReference>
<dbReference type="EMBL" id="CARXXK010000002">
    <property type="protein sequence ID" value="CAI6355517.1"/>
    <property type="molecule type" value="Genomic_DNA"/>
</dbReference>
<dbReference type="InterPro" id="IPR012337">
    <property type="entry name" value="RNaseH-like_sf"/>
</dbReference>
<organism evidence="2 3">
    <name type="scientific">Macrosiphum euphorbiae</name>
    <name type="common">potato aphid</name>
    <dbReference type="NCBI Taxonomy" id="13131"/>
    <lineage>
        <taxon>Eukaryota</taxon>
        <taxon>Metazoa</taxon>
        <taxon>Ecdysozoa</taxon>
        <taxon>Arthropoda</taxon>
        <taxon>Hexapoda</taxon>
        <taxon>Insecta</taxon>
        <taxon>Pterygota</taxon>
        <taxon>Neoptera</taxon>
        <taxon>Paraneoptera</taxon>
        <taxon>Hemiptera</taxon>
        <taxon>Sternorrhyncha</taxon>
        <taxon>Aphidomorpha</taxon>
        <taxon>Aphidoidea</taxon>
        <taxon>Aphididae</taxon>
        <taxon>Macrosiphini</taxon>
        <taxon>Macrosiphum</taxon>
    </lineage>
</organism>
<keyword evidence="3" id="KW-1185">Reference proteome</keyword>
<accession>A0AAV0WIM1</accession>
<dbReference type="InterPro" id="IPR008906">
    <property type="entry name" value="HATC_C_dom"/>
</dbReference>
<dbReference type="PANTHER" id="PTHR47611:SF3">
    <property type="entry name" value="HAT C-TERMINAL DIMERISATION DOMAIN-CONTAINING PROTEIN"/>
    <property type="match status" value="1"/>
</dbReference>
<comment type="caution">
    <text evidence="2">The sequence shown here is derived from an EMBL/GenBank/DDBJ whole genome shotgun (WGS) entry which is preliminary data.</text>
</comment>
<reference evidence="2 3" key="1">
    <citation type="submission" date="2023-01" db="EMBL/GenBank/DDBJ databases">
        <authorList>
            <person name="Whitehead M."/>
        </authorList>
    </citation>
    <scope>NUCLEOTIDE SEQUENCE [LARGE SCALE GENOMIC DNA]</scope>
</reference>
<dbReference type="SUPFAM" id="SSF53098">
    <property type="entry name" value="Ribonuclease H-like"/>
    <property type="match status" value="1"/>
</dbReference>
<evidence type="ECO:0000313" key="2">
    <source>
        <dbReference type="EMBL" id="CAI6355517.1"/>
    </source>
</evidence>
<evidence type="ECO:0000313" key="3">
    <source>
        <dbReference type="Proteomes" id="UP001160148"/>
    </source>
</evidence>
<dbReference type="AlphaFoldDB" id="A0AAV0WIM1"/>
<sequence length="249" mass="27795">MSSEQVVTASSIWPIYLKLKESILKNNSNPRYTCDLTQGEDHGNYGNTEDLFQTSSQCTLSTGEITSYLNTNEVDANNSDEDNYAGVSSDTSSDTINQARQMLQKISFLDPRYRSHYIESPQKDLIISLIKQEMDDIGHQAEVDEHYKNTNTSGLAAFLGNLSSIHVETNTVQDLNQKELEKYLSLPSSEFPTVVKLATKYLCIQGTSVPSERIFSCAGNVITDHRSSLSLDHAEELIFLSMNAKFVSK</sequence>
<dbReference type="Pfam" id="PF05699">
    <property type="entry name" value="Dimer_Tnp_hAT"/>
    <property type="match status" value="1"/>
</dbReference>
<proteinExistence type="predicted"/>
<name>A0AAV0WIM1_9HEMI</name>
<feature type="domain" description="HAT C-terminal dimerisation" evidence="1">
    <location>
        <begin position="172"/>
        <end position="241"/>
    </location>
</feature>
<evidence type="ECO:0000259" key="1">
    <source>
        <dbReference type="Pfam" id="PF05699"/>
    </source>
</evidence>
<gene>
    <name evidence="2" type="ORF">MEUPH1_LOCUS11359</name>
</gene>
<dbReference type="GO" id="GO:0046983">
    <property type="term" value="F:protein dimerization activity"/>
    <property type="evidence" value="ECO:0007669"/>
    <property type="project" value="InterPro"/>
</dbReference>